<evidence type="ECO:0000313" key="11">
    <source>
        <dbReference type="Proteomes" id="UP000480178"/>
    </source>
</evidence>
<reference evidence="10 11" key="1">
    <citation type="submission" date="2020-01" db="EMBL/GenBank/DDBJ databases">
        <authorList>
            <person name="Kim M.K."/>
        </authorList>
    </citation>
    <scope>NUCLEOTIDE SEQUENCE [LARGE SCALE GENOMIC DNA]</scope>
    <source>
        <strain evidence="10 11">172606-1</strain>
    </source>
</reference>
<evidence type="ECO:0000256" key="7">
    <source>
        <dbReference type="ARBA" id="ARBA00023136"/>
    </source>
</evidence>
<accession>A0A6C0GLJ0</accession>
<sequence>MKSTATTPTTQSNPVTVLLASENPWLKWLPFVGIYVVYGIGLFLDVMDVDATQYASMSREMLETGNFLKLYNRYENYLDKPPLIFWLSALSYKLFGVSNFAYKLPSFLFSLLATYSTYKLAKLYYNKETGYIAALVLASCQAFFLFNHDVRTDTNLTGAVIFAVWQLAVFNQTGSFLNLILGFTGVALAMLAKGPIGVMVPALAFTTDFILKRQWASFFRWQWLVGLVWVGIVLLPMCIGLYQQYDAHPETVVNGQTGVSGLRFFFWTQSFGRITGENVWKNNADFFFFMHTFLWSFLPWSLLFIVAFFRKTVALFRQKFRINSEEEALTWGGFLFPYIALSLSKYQLPHYIFVLFPLAAILTGKYLYEIITNSSQTRVFTIWKSIQLFVILIVWTAIALLVLISFPLKNAFLWLILLAFFSGSLYMFWKGKTAFSKLILPSLIGITGANFALNAHVYPELFKYQSPAVAARYVLEHGIDQNQFYYYKAYMYSLDLYSRKIIPSLTETGTPGARHPGSTYWVYTNTEGLNIIRALQVNPEIVATFDHFHVSTLTLPFLNPNTRDKAVEKRYLIKVEK</sequence>
<evidence type="ECO:0000256" key="2">
    <source>
        <dbReference type="ARBA" id="ARBA00022475"/>
    </source>
</evidence>
<keyword evidence="7 8" id="KW-0472">Membrane</keyword>
<feature type="transmembrane region" description="Helical" evidence="8">
    <location>
        <begin position="28"/>
        <end position="47"/>
    </location>
</feature>
<keyword evidence="5 8" id="KW-0812">Transmembrane</keyword>
<feature type="transmembrane region" description="Helical" evidence="8">
    <location>
        <begin position="350"/>
        <end position="368"/>
    </location>
</feature>
<comment type="subcellular location">
    <subcellularLocation>
        <location evidence="1">Cell membrane</location>
        <topology evidence="1">Multi-pass membrane protein</topology>
    </subcellularLocation>
</comment>
<evidence type="ECO:0000256" key="6">
    <source>
        <dbReference type="ARBA" id="ARBA00022989"/>
    </source>
</evidence>
<protein>
    <submittedName>
        <fullName evidence="10">Glycosyltransferase family 39 protein</fullName>
    </submittedName>
</protein>
<name>A0A6C0GLJ0_9BACT</name>
<keyword evidence="3" id="KW-0328">Glycosyltransferase</keyword>
<keyword evidence="2" id="KW-1003">Cell membrane</keyword>
<feature type="transmembrane region" description="Helical" evidence="8">
    <location>
        <begin position="187"/>
        <end position="211"/>
    </location>
</feature>
<dbReference type="Pfam" id="PF13231">
    <property type="entry name" value="PMT_2"/>
    <property type="match status" value="1"/>
</dbReference>
<dbReference type="InterPro" id="IPR050297">
    <property type="entry name" value="LipidA_mod_glycosyltrf_83"/>
</dbReference>
<dbReference type="GO" id="GO:0016763">
    <property type="term" value="F:pentosyltransferase activity"/>
    <property type="evidence" value="ECO:0007669"/>
    <property type="project" value="TreeGrafter"/>
</dbReference>
<evidence type="ECO:0000256" key="4">
    <source>
        <dbReference type="ARBA" id="ARBA00022679"/>
    </source>
</evidence>
<evidence type="ECO:0000256" key="1">
    <source>
        <dbReference type="ARBA" id="ARBA00004651"/>
    </source>
</evidence>
<feature type="domain" description="Glycosyltransferase RgtA/B/C/D-like" evidence="9">
    <location>
        <begin position="79"/>
        <end position="236"/>
    </location>
</feature>
<dbReference type="GO" id="GO:0010041">
    <property type="term" value="P:response to iron(III) ion"/>
    <property type="evidence" value="ECO:0007669"/>
    <property type="project" value="TreeGrafter"/>
</dbReference>
<keyword evidence="6 8" id="KW-1133">Transmembrane helix</keyword>
<dbReference type="AlphaFoldDB" id="A0A6C0GLJ0"/>
<organism evidence="10 11">
    <name type="scientific">Rhodocytophaga rosea</name>
    <dbReference type="NCBI Taxonomy" id="2704465"/>
    <lineage>
        <taxon>Bacteria</taxon>
        <taxon>Pseudomonadati</taxon>
        <taxon>Bacteroidota</taxon>
        <taxon>Cytophagia</taxon>
        <taxon>Cytophagales</taxon>
        <taxon>Rhodocytophagaceae</taxon>
        <taxon>Rhodocytophaga</taxon>
    </lineage>
</organism>
<evidence type="ECO:0000313" key="10">
    <source>
        <dbReference type="EMBL" id="QHT68510.1"/>
    </source>
</evidence>
<dbReference type="PANTHER" id="PTHR33908">
    <property type="entry name" value="MANNOSYLTRANSFERASE YKCB-RELATED"/>
    <property type="match status" value="1"/>
</dbReference>
<dbReference type="Proteomes" id="UP000480178">
    <property type="component" value="Chromosome"/>
</dbReference>
<dbReference type="EMBL" id="CP048222">
    <property type="protein sequence ID" value="QHT68510.1"/>
    <property type="molecule type" value="Genomic_DNA"/>
</dbReference>
<evidence type="ECO:0000259" key="9">
    <source>
        <dbReference type="Pfam" id="PF13231"/>
    </source>
</evidence>
<feature type="transmembrane region" description="Helical" evidence="8">
    <location>
        <begin position="286"/>
        <end position="308"/>
    </location>
</feature>
<dbReference type="GO" id="GO:0009103">
    <property type="term" value="P:lipopolysaccharide biosynthetic process"/>
    <property type="evidence" value="ECO:0007669"/>
    <property type="project" value="UniProtKB-ARBA"/>
</dbReference>
<keyword evidence="4 10" id="KW-0808">Transferase</keyword>
<feature type="transmembrane region" description="Helical" evidence="8">
    <location>
        <begin position="412"/>
        <end position="429"/>
    </location>
</feature>
<evidence type="ECO:0000256" key="8">
    <source>
        <dbReference type="SAM" id="Phobius"/>
    </source>
</evidence>
<evidence type="ECO:0000256" key="3">
    <source>
        <dbReference type="ARBA" id="ARBA00022676"/>
    </source>
</evidence>
<keyword evidence="11" id="KW-1185">Reference proteome</keyword>
<feature type="transmembrane region" description="Helical" evidence="8">
    <location>
        <begin position="388"/>
        <end position="406"/>
    </location>
</feature>
<dbReference type="RefSeq" id="WP_162444521.1">
    <property type="nucleotide sequence ID" value="NZ_CP048222.1"/>
</dbReference>
<dbReference type="InterPro" id="IPR038731">
    <property type="entry name" value="RgtA/B/C-like"/>
</dbReference>
<feature type="transmembrane region" description="Helical" evidence="8">
    <location>
        <begin position="223"/>
        <end position="242"/>
    </location>
</feature>
<proteinExistence type="predicted"/>
<evidence type="ECO:0000256" key="5">
    <source>
        <dbReference type="ARBA" id="ARBA00022692"/>
    </source>
</evidence>
<feature type="transmembrane region" description="Helical" evidence="8">
    <location>
        <begin position="130"/>
        <end position="147"/>
    </location>
</feature>
<dbReference type="PANTHER" id="PTHR33908:SF3">
    <property type="entry name" value="UNDECAPRENYL PHOSPHATE-ALPHA-4-AMINO-4-DEOXY-L-ARABINOSE ARABINOSYL TRANSFERASE"/>
    <property type="match status" value="1"/>
</dbReference>
<dbReference type="KEGG" id="rhoz:GXP67_18610"/>
<dbReference type="GO" id="GO:0005886">
    <property type="term" value="C:plasma membrane"/>
    <property type="evidence" value="ECO:0007669"/>
    <property type="project" value="UniProtKB-SubCell"/>
</dbReference>
<gene>
    <name evidence="10" type="ORF">GXP67_18610</name>
</gene>